<protein>
    <recommendedName>
        <fullName evidence="2">MULE transposase domain-containing protein</fullName>
    </recommendedName>
</protein>
<dbReference type="STRING" id="1442369.A0A0D2IS24"/>
<keyword evidence="4" id="KW-1185">Reference proteome</keyword>
<dbReference type="PANTHER" id="PTHR31569">
    <property type="entry name" value="SWIM-TYPE DOMAIN-CONTAINING PROTEIN"/>
    <property type="match status" value="1"/>
</dbReference>
<dbReference type="OrthoDB" id="4368270at2759"/>
<sequence>MEAPQNPRFSTPEFYQFSSDDDDFKSARESLSSISDVSENWTGFSPGTAENPIDVESAPPVSCPSFSDSFDDEIEIPAPKTLDQNGEKLQWDSLDLAFEALQAFAKENGFAVKKHTRKLRDGRVVMQYINCVRGGQRNTTKVSTPNRKRRSKSLIAENPCQFRACLKEVNQTRQWVLELLEGSHNHVAADESKVFAVHRRNARKAQPRILQQIHADVEVGIETKRSWHSIRKMNPTTPITLQDVRNQRYRYSAVLDEGLPAIQALIRDLDGAFAHQEVLDEYNHLVHILFFQYSSLQLLRRWPFALAIDCTYKTNRHGLYLCQIIGMTSLNTSFVIGQAFLSNEDKEAFVFVLRWLREFYIKMSLPSPTSITTDKAGGLLAALKEVWPQIPHLICVWHVNNDVEAHCKVLWRRKYDNQQGHMSAAERKSQVDNMWKSLLVDWRQVIYATSEIECDNAWGNLYTKWIEDNKEVVVYLRDTWMSCKERFCEAWTSFFMHFGNATTSRVESMHKAVKSDLPHRQSHLRGAIRTFQAYNERLNEQTEHRLADERIRIDLRLRHDSVFFGLHTRISSFALKKVLEHVEYFKRQPFAGIGCCTNRFTRQWGLPCAHLYHQRKALRASLEIDDFHAQWRLETLKKLPPIDPLYLLKDPVKVRSRLEAKSNKRELSLVEVVRNEGLSVSTQDSQMNQILPNQRRITIESSQQVSTTTSSLSSRQEEASESRPRITHHPASIETILKPLDDLTPLPLYHISMGDDIELGGFRMASELVNWEQYHGLGGASFARQWKNETAWCPDPQAFKHRPEENFEWSSDEEDYFADLKDDRIVSKSARNDLLAIRKSIVLNQLWLQDKRRKYGAIDPRLLETSESTTVNPDVNHHLEEPFETVVEPQQSLRRSYRYRRRKRHFDELDESN</sequence>
<evidence type="ECO:0000256" key="1">
    <source>
        <dbReference type="SAM" id="MobiDB-lite"/>
    </source>
</evidence>
<organism evidence="3 4">
    <name type="scientific">Rhinocladiella mackenziei CBS 650.93</name>
    <dbReference type="NCBI Taxonomy" id="1442369"/>
    <lineage>
        <taxon>Eukaryota</taxon>
        <taxon>Fungi</taxon>
        <taxon>Dikarya</taxon>
        <taxon>Ascomycota</taxon>
        <taxon>Pezizomycotina</taxon>
        <taxon>Eurotiomycetes</taxon>
        <taxon>Chaetothyriomycetidae</taxon>
        <taxon>Chaetothyriales</taxon>
        <taxon>Herpotrichiellaceae</taxon>
        <taxon>Rhinocladiella</taxon>
    </lineage>
</organism>
<feature type="compositionally biased region" description="Basic and acidic residues" evidence="1">
    <location>
        <begin position="715"/>
        <end position="724"/>
    </location>
</feature>
<dbReference type="InterPro" id="IPR052579">
    <property type="entry name" value="Zinc_finger_SWIM"/>
</dbReference>
<reference evidence="3 4" key="1">
    <citation type="submission" date="2015-01" db="EMBL/GenBank/DDBJ databases">
        <title>The Genome Sequence of Rhinocladiella mackenzie CBS 650.93.</title>
        <authorList>
            <consortium name="The Broad Institute Genomics Platform"/>
            <person name="Cuomo C."/>
            <person name="de Hoog S."/>
            <person name="Gorbushina A."/>
            <person name="Stielow B."/>
            <person name="Teixiera M."/>
            <person name="Abouelleil A."/>
            <person name="Chapman S.B."/>
            <person name="Priest M."/>
            <person name="Young S.K."/>
            <person name="Wortman J."/>
            <person name="Nusbaum C."/>
            <person name="Birren B."/>
        </authorList>
    </citation>
    <scope>NUCLEOTIDE SEQUENCE [LARGE SCALE GENOMIC DNA]</scope>
    <source>
        <strain evidence="3 4">CBS 650.93</strain>
    </source>
</reference>
<accession>A0A0D2IS24</accession>
<feature type="region of interest" description="Disordered" evidence="1">
    <location>
        <begin position="1"/>
        <end position="23"/>
    </location>
</feature>
<dbReference type="PANTHER" id="PTHR31569:SF4">
    <property type="entry name" value="SWIM-TYPE DOMAIN-CONTAINING PROTEIN"/>
    <property type="match status" value="1"/>
</dbReference>
<evidence type="ECO:0000313" key="4">
    <source>
        <dbReference type="Proteomes" id="UP000053617"/>
    </source>
</evidence>
<feature type="region of interest" description="Disordered" evidence="1">
    <location>
        <begin position="694"/>
        <end position="731"/>
    </location>
</feature>
<proteinExistence type="predicted"/>
<name>A0A0D2IS24_9EURO</name>
<dbReference type="Pfam" id="PF10551">
    <property type="entry name" value="MULE"/>
    <property type="match status" value="1"/>
</dbReference>
<gene>
    <name evidence="3" type="ORF">Z518_03461</name>
</gene>
<feature type="domain" description="MULE transposase" evidence="2">
    <location>
        <begin position="306"/>
        <end position="401"/>
    </location>
</feature>
<dbReference type="RefSeq" id="XP_013275940.1">
    <property type="nucleotide sequence ID" value="XM_013420486.1"/>
</dbReference>
<dbReference type="AlphaFoldDB" id="A0A0D2IS24"/>
<dbReference type="VEuPathDB" id="FungiDB:Z518_03461"/>
<dbReference type="Proteomes" id="UP000053617">
    <property type="component" value="Unassembled WGS sequence"/>
</dbReference>
<dbReference type="EMBL" id="KN847476">
    <property type="protein sequence ID" value="KIX08804.1"/>
    <property type="molecule type" value="Genomic_DNA"/>
</dbReference>
<evidence type="ECO:0000313" key="3">
    <source>
        <dbReference type="EMBL" id="KIX08804.1"/>
    </source>
</evidence>
<feature type="compositionally biased region" description="Low complexity" evidence="1">
    <location>
        <begin position="700"/>
        <end position="714"/>
    </location>
</feature>
<dbReference type="HOGENOM" id="CLU_318610_0_0_1"/>
<evidence type="ECO:0000259" key="2">
    <source>
        <dbReference type="Pfam" id="PF10551"/>
    </source>
</evidence>
<dbReference type="GeneID" id="25291532"/>
<dbReference type="InterPro" id="IPR018289">
    <property type="entry name" value="MULE_transposase_dom"/>
</dbReference>